<protein>
    <submittedName>
        <fullName evidence="3">Nitric oxide reductase NorD protein</fullName>
    </submittedName>
</protein>
<evidence type="ECO:0000313" key="3">
    <source>
        <dbReference type="EMBL" id="SDI38372.1"/>
    </source>
</evidence>
<dbReference type="InterPro" id="IPR002035">
    <property type="entry name" value="VWF_A"/>
</dbReference>
<dbReference type="Pfam" id="PF00092">
    <property type="entry name" value="VWA"/>
    <property type="match status" value="1"/>
</dbReference>
<evidence type="ECO:0000259" key="2">
    <source>
        <dbReference type="PROSITE" id="PS50234"/>
    </source>
</evidence>
<dbReference type="PANTHER" id="PTHR41248">
    <property type="entry name" value="NORD PROTEIN"/>
    <property type="match status" value="1"/>
</dbReference>
<feature type="compositionally biased region" description="Basic and acidic residues" evidence="1">
    <location>
        <begin position="254"/>
        <end position="266"/>
    </location>
</feature>
<dbReference type="OrthoDB" id="9758211at2"/>
<dbReference type="Proteomes" id="UP000199340">
    <property type="component" value="Unassembled WGS sequence"/>
</dbReference>
<feature type="region of interest" description="Disordered" evidence="1">
    <location>
        <begin position="229"/>
        <end position="266"/>
    </location>
</feature>
<sequence length="627" mass="68835">MHLLDLMEPEETVGNLWHDMASRIGAQITYPEASVTLASVRPSLAVMFRALGGAPGVELSEAAATLVQHRRPLRRKLGAERDHEWVASFDGERLALPPLIAAFPDRELNRATFFWLTALAACSDMAAIDFAVDGPARDCAQIRANVAAADAAYAACPGLRRSFARMARHCAEARPNILRPPQEAAIEAAIIDQLCAESPELMPSAAPRGYMPAAPVVIWLRFANPATGAAASDEHADPAAPPPSAARTGRKPGQRKDQDQQNRKDSFIIHRFESILSWVESMNINRSVDDDDDENAQKAADDQDQITLSKQDRKAATRLRLHLDLSPADADHEALAGEFTYPEWNHCSRSYMPGHCRVLDAPACPGSTPFLPDARRQREVRRQFEALRPRRILQPRQVDGSELDLDALLTARADLAATGRGSDRIWQSARQTERDLSVAFLVDTSRSTEAAIGDTSVIEVAREALAALARGIDAAGDRLGIWGFSSLRRNRVFLTCCKTFDAPMSADITANIGALRPGHYTRLGAAIRHVSAQLATQPSARRLLIVLTDGKPNDLDHYEGQHGIEDSHMAVREARTAGHSLHGIIIDEDGQDWFARIFGRVGFTLLPDPERLTRALPDIYRTLTQET</sequence>
<dbReference type="CDD" id="cd01454">
    <property type="entry name" value="vWA_norD_type"/>
    <property type="match status" value="1"/>
</dbReference>
<dbReference type="PROSITE" id="PS50234">
    <property type="entry name" value="VWFA"/>
    <property type="match status" value="1"/>
</dbReference>
<proteinExistence type="predicted"/>
<dbReference type="RefSeq" id="WP_090027857.1">
    <property type="nucleotide sequence ID" value="NZ_FNEB01000002.1"/>
</dbReference>
<feature type="domain" description="VWFA" evidence="2">
    <location>
        <begin position="437"/>
        <end position="586"/>
    </location>
</feature>
<accession>A0A1G8K4K8</accession>
<evidence type="ECO:0000256" key="1">
    <source>
        <dbReference type="SAM" id="MobiDB-lite"/>
    </source>
</evidence>
<name>A0A1G8K4K8_9RHOB</name>
<evidence type="ECO:0000313" key="4">
    <source>
        <dbReference type="Proteomes" id="UP000199340"/>
    </source>
</evidence>
<dbReference type="InterPro" id="IPR051928">
    <property type="entry name" value="NorD/CobT"/>
</dbReference>
<dbReference type="AlphaFoldDB" id="A0A1G8K4K8"/>
<feature type="region of interest" description="Disordered" evidence="1">
    <location>
        <begin position="288"/>
        <end position="310"/>
    </location>
</feature>
<organism evidence="3 4">
    <name type="scientific">Lutimaribacter saemankumensis</name>
    <dbReference type="NCBI Taxonomy" id="490829"/>
    <lineage>
        <taxon>Bacteria</taxon>
        <taxon>Pseudomonadati</taxon>
        <taxon>Pseudomonadota</taxon>
        <taxon>Alphaproteobacteria</taxon>
        <taxon>Rhodobacterales</taxon>
        <taxon>Roseobacteraceae</taxon>
        <taxon>Lutimaribacter</taxon>
    </lineage>
</organism>
<dbReference type="SUPFAM" id="SSF53300">
    <property type="entry name" value="vWA-like"/>
    <property type="match status" value="1"/>
</dbReference>
<dbReference type="PANTHER" id="PTHR41248:SF1">
    <property type="entry name" value="NORD PROTEIN"/>
    <property type="match status" value="1"/>
</dbReference>
<reference evidence="3 4" key="1">
    <citation type="submission" date="2016-10" db="EMBL/GenBank/DDBJ databases">
        <authorList>
            <person name="de Groot N.N."/>
        </authorList>
    </citation>
    <scope>NUCLEOTIDE SEQUENCE [LARGE SCALE GENOMIC DNA]</scope>
    <source>
        <strain evidence="3 4">DSM 28010</strain>
    </source>
</reference>
<dbReference type="SMART" id="SM00327">
    <property type="entry name" value="VWA"/>
    <property type="match status" value="1"/>
</dbReference>
<dbReference type="STRING" id="490829.SAMN05421850_102401"/>
<gene>
    <name evidence="3" type="ORF">SAMN05421850_102401</name>
</gene>
<dbReference type="InterPro" id="IPR036465">
    <property type="entry name" value="vWFA_dom_sf"/>
</dbReference>
<dbReference type="EMBL" id="FNEB01000002">
    <property type="protein sequence ID" value="SDI38372.1"/>
    <property type="molecule type" value="Genomic_DNA"/>
</dbReference>
<keyword evidence="4" id="KW-1185">Reference proteome</keyword>
<dbReference type="Gene3D" id="3.40.50.410">
    <property type="entry name" value="von Willebrand factor, type A domain"/>
    <property type="match status" value="1"/>
</dbReference>